<protein>
    <submittedName>
        <fullName evidence="2">Uncharacterized protein</fullName>
    </submittedName>
</protein>
<sequence>MNAFSIKSLILVLCLFTTCTLAEWKRCGLEYEITERCCQEATGTTNTHYCWGDMRYHCDVGPYAGDPWETFTDCCEDYDAPAETCP</sequence>
<comment type="caution">
    <text evidence="2">The sequence shown here is derived from an EMBL/GenBank/DDBJ whole genome shotgun (WGS) entry which is preliminary data.</text>
</comment>
<name>A0A9P6X935_RHIOR</name>
<keyword evidence="3" id="KW-1185">Reference proteome</keyword>
<reference evidence="2" key="1">
    <citation type="journal article" date="2020" name="Microb. Genom.">
        <title>Genetic diversity of clinical and environmental Mucorales isolates obtained from an investigation of mucormycosis cases among solid organ transplant recipients.</title>
        <authorList>
            <person name="Nguyen M.H."/>
            <person name="Kaul D."/>
            <person name="Muto C."/>
            <person name="Cheng S.J."/>
            <person name="Richter R.A."/>
            <person name="Bruno V.M."/>
            <person name="Liu G."/>
            <person name="Beyhan S."/>
            <person name="Sundermann A.J."/>
            <person name="Mounaud S."/>
            <person name="Pasculle A.W."/>
            <person name="Nierman W.C."/>
            <person name="Driscoll E."/>
            <person name="Cumbie R."/>
            <person name="Clancy C.J."/>
            <person name="Dupont C.L."/>
        </authorList>
    </citation>
    <scope>NUCLEOTIDE SEQUENCE</scope>
    <source>
        <strain evidence="2">GL11</strain>
    </source>
</reference>
<feature type="signal peptide" evidence="1">
    <location>
        <begin position="1"/>
        <end position="22"/>
    </location>
</feature>
<feature type="chain" id="PRO_5040503835" evidence="1">
    <location>
        <begin position="23"/>
        <end position="86"/>
    </location>
</feature>
<evidence type="ECO:0000313" key="2">
    <source>
        <dbReference type="EMBL" id="KAG1307763.1"/>
    </source>
</evidence>
<organism evidence="2 3">
    <name type="scientific">Rhizopus oryzae</name>
    <name type="common">Mucormycosis agent</name>
    <name type="synonym">Rhizopus arrhizus var. delemar</name>
    <dbReference type="NCBI Taxonomy" id="64495"/>
    <lineage>
        <taxon>Eukaryota</taxon>
        <taxon>Fungi</taxon>
        <taxon>Fungi incertae sedis</taxon>
        <taxon>Mucoromycota</taxon>
        <taxon>Mucoromycotina</taxon>
        <taxon>Mucoromycetes</taxon>
        <taxon>Mucorales</taxon>
        <taxon>Mucorineae</taxon>
        <taxon>Rhizopodaceae</taxon>
        <taxon>Rhizopus</taxon>
    </lineage>
</organism>
<evidence type="ECO:0000256" key="1">
    <source>
        <dbReference type="SAM" id="SignalP"/>
    </source>
</evidence>
<dbReference type="EMBL" id="JAANQT010000888">
    <property type="protein sequence ID" value="KAG1307763.1"/>
    <property type="molecule type" value="Genomic_DNA"/>
</dbReference>
<dbReference type="Proteomes" id="UP000716291">
    <property type="component" value="Unassembled WGS sequence"/>
</dbReference>
<accession>A0A9P6X935</accession>
<proteinExistence type="predicted"/>
<gene>
    <name evidence="2" type="ORF">G6F64_006560</name>
</gene>
<keyword evidence="1" id="KW-0732">Signal</keyword>
<evidence type="ECO:0000313" key="3">
    <source>
        <dbReference type="Proteomes" id="UP000716291"/>
    </source>
</evidence>
<dbReference type="OrthoDB" id="10268150at2759"/>
<dbReference type="AlphaFoldDB" id="A0A9P6X935"/>